<organism evidence="3">
    <name type="scientific">Salvia splendens</name>
    <name type="common">Scarlet sage</name>
    <dbReference type="NCBI Taxonomy" id="180675"/>
    <lineage>
        <taxon>Eukaryota</taxon>
        <taxon>Viridiplantae</taxon>
        <taxon>Streptophyta</taxon>
        <taxon>Embryophyta</taxon>
        <taxon>Tracheophyta</taxon>
        <taxon>Spermatophyta</taxon>
        <taxon>Magnoliopsida</taxon>
        <taxon>eudicotyledons</taxon>
        <taxon>Gunneridae</taxon>
        <taxon>Pentapetalae</taxon>
        <taxon>asterids</taxon>
        <taxon>lamiids</taxon>
        <taxon>Lamiales</taxon>
        <taxon>Lamiaceae</taxon>
        <taxon>Nepetoideae</taxon>
        <taxon>Mentheae</taxon>
        <taxon>Salviinae</taxon>
        <taxon>Salvia</taxon>
        <taxon>Salvia subgen. Calosphace</taxon>
        <taxon>core Calosphace</taxon>
    </lineage>
</organism>
<keyword evidence="4" id="KW-1185">Reference proteome</keyword>
<reference evidence="3" key="2">
    <citation type="submission" date="2020-08" db="EMBL/GenBank/DDBJ databases">
        <title>Plant Genome Project.</title>
        <authorList>
            <person name="Zhang R.-G."/>
        </authorList>
    </citation>
    <scope>NUCLEOTIDE SEQUENCE</scope>
    <source>
        <strain evidence="3">Huo1</strain>
        <tissue evidence="3">Leaf</tissue>
    </source>
</reference>
<dbReference type="AlphaFoldDB" id="A0A8X8Y7S9"/>
<keyword evidence="1" id="KW-0479">Metal-binding</keyword>
<evidence type="ECO:0000256" key="1">
    <source>
        <dbReference type="PROSITE-ProRule" id="PRU00325"/>
    </source>
</evidence>
<evidence type="ECO:0000259" key="2">
    <source>
        <dbReference type="PROSITE" id="PS50966"/>
    </source>
</evidence>
<dbReference type="InterPro" id="IPR007527">
    <property type="entry name" value="Znf_SWIM"/>
</dbReference>
<dbReference type="PANTHER" id="PTHR47718">
    <property type="entry name" value="OS01G0519700 PROTEIN"/>
    <property type="match status" value="1"/>
</dbReference>
<evidence type="ECO:0000313" key="3">
    <source>
        <dbReference type="EMBL" id="KAG6427478.1"/>
    </source>
</evidence>
<feature type="domain" description="SWIM-type" evidence="2">
    <location>
        <begin position="278"/>
        <end position="324"/>
    </location>
</feature>
<sequence length="470" mass="54423">MEMFDEAQDAVNPDCRPYMKPYISQVFETLDEGISFYEAYANECRFDTRRFGHKYSNGVKTWQTIVCSRYCMVFGPFTGKDNHGCPITFGAGFVSNEGADTFSWLLSELSIYKTSLVHWHIMMKLPEKVPKRILANEELKKDLDSCIRSELLEPEEFEETWLTIVDQYGLQNKFWFTTMFTQREYWIPAYFRDFPMGSLLKTPSFSESENSFFKSITERLDFSYASKVPILSTELFFEKHSAAMCTDRIFQQVQEEIVEAHRRCRMSHFEMEYNTEIYTIMDNHRNKGVVRHEVGTESYHCDCMLFLRRGILCSHIFWLFKNHDVKEIPGTYIGTRWLKTPLLKSVHNDPSEEASTSADSQVDDKRVAATKLHSLYFYLFQRAQSNGDDIFALFDGMEKLSHKLFGDTVPSVSSIGKAQMIENLYGLTRPNVVSVHPPNVVSTKGSCSTSGRRIQSSVEKAIILQNKPKR</sequence>
<evidence type="ECO:0000313" key="4">
    <source>
        <dbReference type="Proteomes" id="UP000298416"/>
    </source>
</evidence>
<keyword evidence="1" id="KW-0863">Zinc-finger</keyword>
<dbReference type="Proteomes" id="UP000298416">
    <property type="component" value="Unassembled WGS sequence"/>
</dbReference>
<keyword evidence="1" id="KW-0862">Zinc</keyword>
<name>A0A8X8Y7S9_SALSN</name>
<comment type="caution">
    <text evidence="3">The sequence shown here is derived from an EMBL/GenBank/DDBJ whole genome shotgun (WGS) entry which is preliminary data.</text>
</comment>
<protein>
    <recommendedName>
        <fullName evidence="2">SWIM-type domain-containing protein</fullName>
    </recommendedName>
</protein>
<dbReference type="EMBL" id="PNBA02000004">
    <property type="protein sequence ID" value="KAG6427478.1"/>
    <property type="molecule type" value="Genomic_DNA"/>
</dbReference>
<dbReference type="GO" id="GO:0008270">
    <property type="term" value="F:zinc ion binding"/>
    <property type="evidence" value="ECO:0007669"/>
    <property type="project" value="UniProtKB-KW"/>
</dbReference>
<proteinExistence type="predicted"/>
<gene>
    <name evidence="3" type="ORF">SASPL_111723</name>
</gene>
<dbReference type="PROSITE" id="PS50966">
    <property type="entry name" value="ZF_SWIM"/>
    <property type="match status" value="1"/>
</dbReference>
<reference evidence="3" key="1">
    <citation type="submission" date="2018-01" db="EMBL/GenBank/DDBJ databases">
        <authorList>
            <person name="Mao J.F."/>
        </authorList>
    </citation>
    <scope>NUCLEOTIDE SEQUENCE</scope>
    <source>
        <strain evidence="3">Huo1</strain>
        <tissue evidence="3">Leaf</tissue>
    </source>
</reference>
<accession>A0A8X8Y7S9</accession>